<proteinExistence type="predicted"/>
<dbReference type="AlphaFoldDB" id="A0A3M7R887"/>
<evidence type="ECO:0000313" key="2">
    <source>
        <dbReference type="Proteomes" id="UP000276133"/>
    </source>
</evidence>
<dbReference type="Proteomes" id="UP000276133">
    <property type="component" value="Unassembled WGS sequence"/>
</dbReference>
<dbReference type="EMBL" id="REGN01003972">
    <property type="protein sequence ID" value="RNA19822.1"/>
    <property type="molecule type" value="Genomic_DNA"/>
</dbReference>
<organism evidence="1 2">
    <name type="scientific">Brachionus plicatilis</name>
    <name type="common">Marine rotifer</name>
    <name type="synonym">Brachionus muelleri</name>
    <dbReference type="NCBI Taxonomy" id="10195"/>
    <lineage>
        <taxon>Eukaryota</taxon>
        <taxon>Metazoa</taxon>
        <taxon>Spiralia</taxon>
        <taxon>Gnathifera</taxon>
        <taxon>Rotifera</taxon>
        <taxon>Eurotatoria</taxon>
        <taxon>Monogononta</taxon>
        <taxon>Pseudotrocha</taxon>
        <taxon>Ploima</taxon>
        <taxon>Brachionidae</taxon>
        <taxon>Brachionus</taxon>
    </lineage>
</organism>
<keyword evidence="2" id="KW-1185">Reference proteome</keyword>
<comment type="caution">
    <text evidence="1">The sequence shown here is derived from an EMBL/GenBank/DDBJ whole genome shotgun (WGS) entry which is preliminary data.</text>
</comment>
<protein>
    <submittedName>
        <fullName evidence="1">Uncharacterized protein</fullName>
    </submittedName>
</protein>
<gene>
    <name evidence="1" type="ORF">BpHYR1_033415</name>
</gene>
<reference evidence="1 2" key="1">
    <citation type="journal article" date="2018" name="Sci. Rep.">
        <title>Genomic signatures of local adaptation to the degree of environmental predictability in rotifers.</title>
        <authorList>
            <person name="Franch-Gras L."/>
            <person name="Hahn C."/>
            <person name="Garcia-Roger E.M."/>
            <person name="Carmona M.J."/>
            <person name="Serra M."/>
            <person name="Gomez A."/>
        </authorList>
    </citation>
    <scope>NUCLEOTIDE SEQUENCE [LARGE SCALE GENOMIC DNA]</scope>
    <source>
        <strain evidence="1">HYR1</strain>
    </source>
</reference>
<name>A0A3M7R887_BRAPC</name>
<evidence type="ECO:0000313" key="1">
    <source>
        <dbReference type="EMBL" id="RNA19822.1"/>
    </source>
</evidence>
<accession>A0A3M7R887</accession>
<sequence length="101" mass="11854">MEASFLEQSYAYEHTQNNGIRLSLLVCVAEFFVSDLVYLTLQVQFFPSSFLRLVSHSRLWDIFLLASLIETFQKSFKNSIKSKYLFWLLVGDEFIDDIRNA</sequence>